<organism evidence="1 2">
    <name type="scientific">Streptomyces mordarskii</name>
    <dbReference type="NCBI Taxonomy" id="1226758"/>
    <lineage>
        <taxon>Bacteria</taxon>
        <taxon>Bacillati</taxon>
        <taxon>Actinomycetota</taxon>
        <taxon>Actinomycetes</taxon>
        <taxon>Kitasatosporales</taxon>
        <taxon>Streptomycetaceae</taxon>
        <taxon>Streptomyces</taxon>
    </lineage>
</organism>
<accession>A0ABP3NX54</accession>
<reference evidence="2" key="1">
    <citation type="journal article" date="2019" name="Int. J. Syst. Evol. Microbiol.">
        <title>The Global Catalogue of Microorganisms (GCM) 10K type strain sequencing project: providing services to taxonomists for standard genome sequencing and annotation.</title>
        <authorList>
            <consortium name="The Broad Institute Genomics Platform"/>
            <consortium name="The Broad Institute Genome Sequencing Center for Infectious Disease"/>
            <person name="Wu L."/>
            <person name="Ma J."/>
        </authorList>
    </citation>
    <scope>NUCLEOTIDE SEQUENCE [LARGE SCALE GENOMIC DNA]</scope>
    <source>
        <strain evidence="2">JCM 5052</strain>
    </source>
</reference>
<dbReference type="RefSeq" id="WP_346160820.1">
    <property type="nucleotide sequence ID" value="NZ_BAAABZ010000071.1"/>
</dbReference>
<name>A0ABP3NX54_9ACTN</name>
<keyword evidence="2" id="KW-1185">Reference proteome</keyword>
<gene>
    <name evidence="1" type="ORF">GCM10010390_65510</name>
</gene>
<protein>
    <submittedName>
        <fullName evidence="1">Uncharacterized protein</fullName>
    </submittedName>
</protein>
<sequence>MDDIVRTAGQIVTLTRVRDYVAAMSLVDTENPEELTSHLDAARNLLAEVAATVTQPNTDDVLRTAERIVTLEAVRALAAEPGPITTTDTGRLLGHLMTVEVQLIEVNGVFGEAATT</sequence>
<evidence type="ECO:0000313" key="2">
    <source>
        <dbReference type="Proteomes" id="UP001501576"/>
    </source>
</evidence>
<proteinExistence type="predicted"/>
<comment type="caution">
    <text evidence="1">The sequence shown here is derived from an EMBL/GenBank/DDBJ whole genome shotgun (WGS) entry which is preliminary data.</text>
</comment>
<evidence type="ECO:0000313" key="1">
    <source>
        <dbReference type="EMBL" id="GAA0554330.1"/>
    </source>
</evidence>
<dbReference type="Proteomes" id="UP001501576">
    <property type="component" value="Unassembled WGS sequence"/>
</dbReference>
<dbReference type="EMBL" id="BAAABZ010000071">
    <property type="protein sequence ID" value="GAA0554330.1"/>
    <property type="molecule type" value="Genomic_DNA"/>
</dbReference>